<dbReference type="PROSITE" id="PS51257">
    <property type="entry name" value="PROKAR_LIPOPROTEIN"/>
    <property type="match status" value="1"/>
</dbReference>
<evidence type="ECO:0000256" key="1">
    <source>
        <dbReference type="ARBA" id="ARBA00004370"/>
    </source>
</evidence>
<dbReference type="Gene3D" id="2.40.160.50">
    <property type="entry name" value="membrane protein fhac: a member of the omp85/tpsb transporter family"/>
    <property type="match status" value="1"/>
</dbReference>
<dbReference type="STRING" id="433924.NS331_24215"/>
<reference evidence="9 10" key="1">
    <citation type="submission" date="2018-07" db="EMBL/GenBank/DDBJ databases">
        <title>Genomic Encyclopedia of Type Strains, Phase IV (KMG-IV): sequencing the most valuable type-strain genomes for metagenomic binning, comparative biology and taxonomic classification.</title>
        <authorList>
            <person name="Goeker M."/>
        </authorList>
    </citation>
    <scope>NUCLEOTIDE SEQUENCE [LARGE SCALE GENOMIC DNA]</scope>
    <source>
        <strain evidence="9 10">DSM 21352</strain>
    </source>
</reference>
<evidence type="ECO:0000313" key="10">
    <source>
        <dbReference type="Proteomes" id="UP000255265"/>
    </source>
</evidence>
<keyword evidence="2" id="KW-1134">Transmembrane beta strand</keyword>
<dbReference type="EMBL" id="QQAV01000003">
    <property type="protein sequence ID" value="RDI26035.1"/>
    <property type="molecule type" value="Genomic_DNA"/>
</dbReference>
<evidence type="ECO:0000256" key="7">
    <source>
        <dbReference type="SAM" id="MobiDB-lite"/>
    </source>
</evidence>
<dbReference type="OrthoDB" id="9769707at2"/>
<dbReference type="AlphaFoldDB" id="A0A370FH08"/>
<accession>A0A370FH08</accession>
<dbReference type="PANTHER" id="PTHR12815">
    <property type="entry name" value="SORTING AND ASSEMBLY MACHINERY SAMM50 PROTEIN FAMILY MEMBER"/>
    <property type="match status" value="1"/>
</dbReference>
<keyword evidence="3" id="KW-0812">Transmembrane</keyword>
<feature type="region of interest" description="Disordered" evidence="7">
    <location>
        <begin position="41"/>
        <end position="68"/>
    </location>
</feature>
<evidence type="ECO:0000256" key="6">
    <source>
        <dbReference type="ARBA" id="ARBA00023237"/>
    </source>
</evidence>
<dbReference type="Pfam" id="PF01103">
    <property type="entry name" value="Omp85"/>
    <property type="match status" value="1"/>
</dbReference>
<keyword evidence="10" id="KW-1185">Reference proteome</keyword>
<evidence type="ECO:0000256" key="5">
    <source>
        <dbReference type="ARBA" id="ARBA00023136"/>
    </source>
</evidence>
<evidence type="ECO:0000256" key="3">
    <source>
        <dbReference type="ARBA" id="ARBA00022692"/>
    </source>
</evidence>
<protein>
    <submittedName>
        <fullName evidence="9">Autotransporter secretion outer membrane protein TamA</fullName>
    </submittedName>
</protein>
<gene>
    <name evidence="9" type="ORF">DFR41_103191</name>
</gene>
<evidence type="ECO:0000256" key="4">
    <source>
        <dbReference type="ARBA" id="ARBA00022729"/>
    </source>
</evidence>
<sequence length="643" mass="69532">MPRVDSRRPTPAGTPAFLFVLLLLAALLLQGCSLLPGRHKDDKAGADDAPSALTSNGKDDAGGRHGFNVRVEGPKEARELLEQHLELQRYRRLDDLQLAEISRLMVAADANARELLGTLGYFTPTLKMELVDLPADAAVPYEVRIQVDPGPRTKVTAAQVDFAGPIATDTDDKTAAQRKAIRDGWTLSAGQDFTQSAWDGAKNAGLRKLVAQRFPTGSISLSRADVDADAGTARLSVTYQSGPAYRFGPLEVRGAERYSVDGARRIARVPSGQPYDQQELLDAQARMASSGYYDSVFLTLDTDADPQAATVVAQVREAKLQKIVLGAGFTSDSGPRLSADHIHNRMPLLDWRAVTKLSVDRNTRSLNTEWSAIPGDDGWRWITSGELKQDLSGDYEVDSGRARFGRSKSDPKIDRAYYLQYDYALNRGVGAPPSASALSANWSWTGRYFDDAGAPRRGWGLGLELGAGYTLSGAQRPFTRADVRSLYILPLGRVAEGDTAGLARQSRLALRAQVGAVTAKDDAQIPSTLLFLTGGDTSVRGYAYRSIGTTNASGATVAGRYLAVLSAEWQKPLVFDNKVSAWESVVFVDAGSVADQVSQLNKPQVGVGVGARWRSPVGPVQADLGYGVETRKFRLHLRLGFSF</sequence>
<keyword evidence="6" id="KW-0998">Cell outer membrane</keyword>
<dbReference type="InterPro" id="IPR000184">
    <property type="entry name" value="Bac_surfAg_D15"/>
</dbReference>
<organism evidence="9 10">
    <name type="scientific">Pseudacidovorax intermedius</name>
    <dbReference type="NCBI Taxonomy" id="433924"/>
    <lineage>
        <taxon>Bacteria</taxon>
        <taxon>Pseudomonadati</taxon>
        <taxon>Pseudomonadota</taxon>
        <taxon>Betaproteobacteria</taxon>
        <taxon>Burkholderiales</taxon>
        <taxon>Comamonadaceae</taxon>
        <taxon>Pseudacidovorax</taxon>
    </lineage>
</organism>
<keyword evidence="4" id="KW-0732">Signal</keyword>
<name>A0A370FH08_9BURK</name>
<evidence type="ECO:0000259" key="8">
    <source>
        <dbReference type="Pfam" id="PF01103"/>
    </source>
</evidence>
<dbReference type="InterPro" id="IPR039910">
    <property type="entry name" value="D15-like"/>
</dbReference>
<comment type="caution">
    <text evidence="9">The sequence shown here is derived from an EMBL/GenBank/DDBJ whole genome shotgun (WGS) entry which is preliminary data.</text>
</comment>
<evidence type="ECO:0000313" key="9">
    <source>
        <dbReference type="EMBL" id="RDI26035.1"/>
    </source>
</evidence>
<comment type="subcellular location">
    <subcellularLocation>
        <location evidence="1">Membrane</location>
    </subcellularLocation>
</comment>
<dbReference type="PANTHER" id="PTHR12815:SF47">
    <property type="entry name" value="TRANSLOCATION AND ASSEMBLY MODULE SUBUNIT TAMA"/>
    <property type="match status" value="1"/>
</dbReference>
<dbReference type="RefSeq" id="WP_114802637.1">
    <property type="nucleotide sequence ID" value="NZ_QQAV01000003.1"/>
</dbReference>
<feature type="domain" description="Bacterial surface antigen (D15)" evidence="8">
    <location>
        <begin position="420"/>
        <end position="643"/>
    </location>
</feature>
<evidence type="ECO:0000256" key="2">
    <source>
        <dbReference type="ARBA" id="ARBA00022452"/>
    </source>
</evidence>
<dbReference type="Proteomes" id="UP000255265">
    <property type="component" value="Unassembled WGS sequence"/>
</dbReference>
<dbReference type="GO" id="GO:0019867">
    <property type="term" value="C:outer membrane"/>
    <property type="evidence" value="ECO:0007669"/>
    <property type="project" value="InterPro"/>
</dbReference>
<keyword evidence="5" id="KW-0472">Membrane</keyword>
<dbReference type="Gene3D" id="3.10.20.310">
    <property type="entry name" value="membrane protein fhac"/>
    <property type="match status" value="1"/>
</dbReference>
<proteinExistence type="predicted"/>